<dbReference type="Gene3D" id="2.120.10.30">
    <property type="entry name" value="TolB, C-terminal domain"/>
    <property type="match status" value="1"/>
</dbReference>
<keyword evidence="1" id="KW-0378">Hydrolase</keyword>
<feature type="domain" description="SMP-30/Gluconolactonase/LRE-like region" evidence="4">
    <location>
        <begin position="17"/>
        <end position="272"/>
    </location>
</feature>
<dbReference type="Pfam" id="PF08450">
    <property type="entry name" value="SGL"/>
    <property type="match status" value="1"/>
</dbReference>
<dbReference type="InterPro" id="IPR011042">
    <property type="entry name" value="6-blade_b-propeller_TolB-like"/>
</dbReference>
<keyword evidence="3" id="KW-0479">Metal-binding</keyword>
<keyword evidence="3" id="KW-0862">Zinc</keyword>
<dbReference type="GO" id="GO:0016787">
    <property type="term" value="F:hydrolase activity"/>
    <property type="evidence" value="ECO:0007669"/>
    <property type="project" value="UniProtKB-KW"/>
</dbReference>
<feature type="active site" description="Proton donor/acceptor" evidence="2">
    <location>
        <position position="217"/>
    </location>
</feature>
<dbReference type="InterPro" id="IPR013658">
    <property type="entry name" value="SGL"/>
</dbReference>
<dbReference type="SUPFAM" id="SSF63829">
    <property type="entry name" value="Calcium-dependent phosphotriesterase"/>
    <property type="match status" value="1"/>
</dbReference>
<dbReference type="InterPro" id="IPR051262">
    <property type="entry name" value="SMP-30/CGR1_Lactonase"/>
</dbReference>
<reference evidence="5 6" key="1">
    <citation type="submission" date="2018-01" db="EMBL/GenBank/DDBJ databases">
        <title>The draft genome sequence of Cohaesibacter sp. H1304.</title>
        <authorList>
            <person name="Wang N.-N."/>
            <person name="Du Z.-J."/>
        </authorList>
    </citation>
    <scope>NUCLEOTIDE SEQUENCE [LARGE SCALE GENOMIC DNA]</scope>
    <source>
        <strain evidence="5 6">H1304</strain>
    </source>
</reference>
<dbReference type="Proteomes" id="UP000234881">
    <property type="component" value="Unassembled WGS sequence"/>
</dbReference>
<dbReference type="InterPro" id="IPR005511">
    <property type="entry name" value="SMP-30"/>
</dbReference>
<evidence type="ECO:0000313" key="6">
    <source>
        <dbReference type="Proteomes" id="UP000234881"/>
    </source>
</evidence>
<dbReference type="PRINTS" id="PR01790">
    <property type="entry name" value="SMP30FAMILY"/>
</dbReference>
<feature type="binding site" evidence="3">
    <location>
        <position position="105"/>
    </location>
    <ligand>
        <name>substrate</name>
    </ligand>
</feature>
<feature type="binding site" evidence="3">
    <location>
        <position position="129"/>
    </location>
    <ligand>
        <name>substrate</name>
    </ligand>
</feature>
<dbReference type="OrthoDB" id="241638at2"/>
<keyword evidence="6" id="KW-1185">Reference proteome</keyword>
<sequence length="286" mass="31373">MTLPGVAIERLHTGMLWAEGPVYFPAGDFLMWSDIPNNRLWQWVPDLGCRIFSHNSNNSNGNTTDLQGRLISCQHLVRSVVRTEWDGSQTVLARHHAGKPLNSPNDVVVTKDGSVWFTDPSYGILSDYEGKQSVPEQDGCYVYRIDPDTGDVVAKITSLKMPNGLAFSPDGKTLYVADSSRSHFSDGYHHIFAWDVGENDSLSNKRVFAEIEHGVPDGIRTDTQGNLWSSSARGVETYGPDGSHKGYIAIPETVSNLCFGGKKRNRLFITASSSVYAVYVAVTGGA</sequence>
<feature type="binding site" evidence="3">
    <location>
        <position position="217"/>
    </location>
    <ligand>
        <name>a divalent metal cation</name>
        <dbReference type="ChEBI" id="CHEBI:60240"/>
    </ligand>
</feature>
<accession>A0A2N5XMP4</accession>
<evidence type="ECO:0000256" key="1">
    <source>
        <dbReference type="ARBA" id="ARBA00022801"/>
    </source>
</evidence>
<gene>
    <name evidence="5" type="ORF">C0081_19035</name>
</gene>
<dbReference type="PANTHER" id="PTHR47572">
    <property type="entry name" value="LIPOPROTEIN-RELATED"/>
    <property type="match status" value="1"/>
</dbReference>
<comment type="cofactor">
    <cofactor evidence="3">
        <name>Zn(2+)</name>
        <dbReference type="ChEBI" id="CHEBI:29105"/>
    </cofactor>
    <text evidence="3">Binds 1 divalent metal cation per subunit.</text>
</comment>
<dbReference type="GO" id="GO:0046872">
    <property type="term" value="F:metal ion binding"/>
    <property type="evidence" value="ECO:0007669"/>
    <property type="project" value="UniProtKB-KW"/>
</dbReference>
<proteinExistence type="predicted"/>
<protein>
    <submittedName>
        <fullName evidence="5">Gluconolactonase</fullName>
    </submittedName>
</protein>
<evidence type="ECO:0000256" key="2">
    <source>
        <dbReference type="PIRSR" id="PIRSR605511-1"/>
    </source>
</evidence>
<dbReference type="AlphaFoldDB" id="A0A2N5XMP4"/>
<dbReference type="EMBL" id="PKUQ01000047">
    <property type="protein sequence ID" value="PLW75752.1"/>
    <property type="molecule type" value="Genomic_DNA"/>
</dbReference>
<name>A0A2N5XMP4_9HYPH</name>
<evidence type="ECO:0000259" key="4">
    <source>
        <dbReference type="Pfam" id="PF08450"/>
    </source>
</evidence>
<organism evidence="5 6">
    <name type="scientific">Cohaesibacter celericrescens</name>
    <dbReference type="NCBI Taxonomy" id="2067669"/>
    <lineage>
        <taxon>Bacteria</taxon>
        <taxon>Pseudomonadati</taxon>
        <taxon>Pseudomonadota</taxon>
        <taxon>Alphaproteobacteria</taxon>
        <taxon>Hyphomicrobiales</taxon>
        <taxon>Cohaesibacteraceae</taxon>
    </lineage>
</organism>
<evidence type="ECO:0000256" key="3">
    <source>
        <dbReference type="PIRSR" id="PIRSR605511-2"/>
    </source>
</evidence>
<feature type="binding site" evidence="3">
    <location>
        <position position="163"/>
    </location>
    <ligand>
        <name>a divalent metal cation</name>
        <dbReference type="ChEBI" id="CHEBI:60240"/>
    </ligand>
</feature>
<dbReference type="PANTHER" id="PTHR47572:SF4">
    <property type="entry name" value="LACTONASE DRP35"/>
    <property type="match status" value="1"/>
</dbReference>
<evidence type="ECO:0000313" key="5">
    <source>
        <dbReference type="EMBL" id="PLW75752.1"/>
    </source>
</evidence>
<feature type="binding site" evidence="3">
    <location>
        <position position="19"/>
    </location>
    <ligand>
        <name>a divalent metal cation</name>
        <dbReference type="ChEBI" id="CHEBI:60240"/>
    </ligand>
</feature>
<comment type="caution">
    <text evidence="5">The sequence shown here is derived from an EMBL/GenBank/DDBJ whole genome shotgun (WGS) entry which is preliminary data.</text>
</comment>